<dbReference type="KEGG" id="phal:H9I45_14795"/>
<feature type="chain" id="PRO_5032481824" evidence="1">
    <location>
        <begin position="21"/>
        <end position="936"/>
    </location>
</feature>
<keyword evidence="1" id="KW-0732">Signal</keyword>
<name>A0A7L8AF29_9FLAO</name>
<dbReference type="AlphaFoldDB" id="A0A7L8AF29"/>
<keyword evidence="2" id="KW-0645">Protease</keyword>
<dbReference type="PROSITE" id="PS51257">
    <property type="entry name" value="PROKAR_LIPOPROTEIN"/>
    <property type="match status" value="1"/>
</dbReference>
<evidence type="ECO:0000313" key="3">
    <source>
        <dbReference type="Proteomes" id="UP000516764"/>
    </source>
</evidence>
<keyword evidence="2" id="KW-0378">Hydrolase</keyword>
<dbReference type="InterPro" id="IPR027268">
    <property type="entry name" value="Peptidase_M4/M1_CTD_sf"/>
</dbReference>
<accession>A0A7L8AF29</accession>
<dbReference type="Gene3D" id="1.10.390.10">
    <property type="entry name" value="Neutral Protease Domain 2"/>
    <property type="match status" value="1"/>
</dbReference>
<reference evidence="2 3" key="1">
    <citation type="journal article" date="2016" name="Int. J. Syst. Evol. Microbiol.">
        <title>Polaribacter haliotis sp. nov., isolated from the gut of abalone Haliotis discus hannai.</title>
        <authorList>
            <person name="Kim Y.O."/>
            <person name="Park I.S."/>
            <person name="Park S."/>
            <person name="Nam B.H."/>
            <person name="Park J.M."/>
            <person name="Kim D.G."/>
            <person name="Yoon J.H."/>
        </authorList>
    </citation>
    <scope>NUCLEOTIDE SEQUENCE [LARGE SCALE GENOMIC DNA]</scope>
    <source>
        <strain evidence="2 3">KCTC 52418</strain>
    </source>
</reference>
<dbReference type="EMBL" id="CP061813">
    <property type="protein sequence ID" value="QOD60592.1"/>
    <property type="molecule type" value="Genomic_DNA"/>
</dbReference>
<dbReference type="GO" id="GO:0004177">
    <property type="term" value="F:aminopeptidase activity"/>
    <property type="evidence" value="ECO:0007669"/>
    <property type="project" value="UniProtKB-KW"/>
</dbReference>
<evidence type="ECO:0000256" key="1">
    <source>
        <dbReference type="SAM" id="SignalP"/>
    </source>
</evidence>
<protein>
    <submittedName>
        <fullName evidence="2">Aminopeptidase</fullName>
    </submittedName>
</protein>
<proteinExistence type="predicted"/>
<sequence>MKKNFYISLLCCLISSCLFSQQNEIKIKATLNVAKDILQIQQEIVYYNDSDTELNSIFFHNWANSFKGRDTPLCIRFIEDFRKDLYFGKEEDLGNSKIKNISINFKNSIYKELENQQDILEVYLETPLKPKKSVRIHITYIVKIPNAKFTGYGKNNNGYHLRYWYITPAVYKNGWQIMSNLNLDDLFENTTNFDIEIKAPNYLTLESSLKQQKTNKTNSLQYNLYGKHKKDVILSFQKTPTFKKFSTDSHTIYTDVLVEELDHNLTEDVLNREIQFLNGFLGDFPIEKIYIDKATQSKNPVYGLTQLPDFISPYSDIFRYDIKMFKAISKRYLEQTLLINERKEYWLLDGLQNYLMLEYVNKFYPEIKLLGKASDTWFLKRFNFSKLKFNEKYPLIYQFTARKFLDQSLATSADSLSNFNRKIVSKYKAGLGFNYLKGYLGNDVLDKSIYSFYQEHKLKITCATDFKEVLSKNTNKDINWFFEDYLLTNKKIDYSIDNVKEEKDSLKVTIKNKRNITAPIAFYGLKDKKIKYKKWLTNIDSTKIFSVPKGEFDQLVLNYENIYPEYNTLDNWYNTKKKLFNKPFKFTLIKDVKAPNYNQLFYQPNVGYNFYDGLILGMKFHNKPLIKRNLEFRIAPAYALKSQMINGSFSILYNQFFEETSIYKISYGIAGNTLQYAPDLSYSSLNPFVDIQFKRKSLRDASSEFIRAKLVHIDKEVSPLQEKTEQDNYSIFSLSYNYINPDIIKELRYNFSTEFSKNFSKAAIDFRYRKLTSTDTQLDFRVFAGAFFHNNSQGDYFSFGLDRANDYLFQLNYYGRSEDSGIFSQQFIITEGGFKSVLPTRFANQYMLSLNSSIGLWRWVEFYNDVAFLKNRNERLFFGYENGIRLNFIHNIFEIYFPTYSNNGWEINQAAYPQKIRFTFTGDLGSIYNFFRRGFF</sequence>
<dbReference type="SUPFAM" id="SSF55486">
    <property type="entry name" value="Metalloproteases ('zincins'), catalytic domain"/>
    <property type="match status" value="1"/>
</dbReference>
<dbReference type="RefSeq" id="WP_088354354.1">
    <property type="nucleotide sequence ID" value="NZ_CP061813.1"/>
</dbReference>
<evidence type="ECO:0000313" key="2">
    <source>
        <dbReference type="EMBL" id="QOD60592.1"/>
    </source>
</evidence>
<keyword evidence="2" id="KW-0031">Aminopeptidase</keyword>
<dbReference type="OrthoDB" id="9813075at2"/>
<gene>
    <name evidence="2" type="ORF">H9I45_14795</name>
</gene>
<keyword evidence="3" id="KW-1185">Reference proteome</keyword>
<feature type="signal peptide" evidence="1">
    <location>
        <begin position="1"/>
        <end position="20"/>
    </location>
</feature>
<organism evidence="2 3">
    <name type="scientific">Polaribacter haliotis</name>
    <dbReference type="NCBI Taxonomy" id="1888915"/>
    <lineage>
        <taxon>Bacteria</taxon>
        <taxon>Pseudomonadati</taxon>
        <taxon>Bacteroidota</taxon>
        <taxon>Flavobacteriia</taxon>
        <taxon>Flavobacteriales</taxon>
        <taxon>Flavobacteriaceae</taxon>
    </lineage>
</organism>
<dbReference type="Proteomes" id="UP000516764">
    <property type="component" value="Chromosome"/>
</dbReference>